<keyword evidence="3" id="KW-1185">Reference proteome</keyword>
<evidence type="ECO:0000256" key="1">
    <source>
        <dbReference type="SAM" id="MobiDB-lite"/>
    </source>
</evidence>
<protein>
    <recommendedName>
        <fullName evidence="4">Lipoprotein</fullName>
    </recommendedName>
</protein>
<sequence>MRPNTTPVALASVDFTRSLLTRTAVAAVIVVSACASADAHHPDRENQPVHARVDVIGPLGNRLPASYRRRYNRPTNIGGKIAYWIAPTSQEAMAWHKATHQKAYECDRPRLETHYFYPKPYEALKVGPRPKPEADVARAKLNTFDNEGDANAAAEAEADLNGPAVDPLGQTQGLLEDVIDATGEGLGESGL</sequence>
<evidence type="ECO:0000313" key="2">
    <source>
        <dbReference type="EMBL" id="QDT03204.1"/>
    </source>
</evidence>
<accession>A0A517N7U0</accession>
<feature type="compositionally biased region" description="Low complexity" evidence="1">
    <location>
        <begin position="150"/>
        <end position="164"/>
    </location>
</feature>
<name>A0A517N7U0_9BACT</name>
<feature type="region of interest" description="Disordered" evidence="1">
    <location>
        <begin position="150"/>
        <end position="171"/>
    </location>
</feature>
<dbReference type="RefSeq" id="WP_145168947.1">
    <property type="nucleotide sequence ID" value="NZ_CP036525.1"/>
</dbReference>
<dbReference type="PROSITE" id="PS51257">
    <property type="entry name" value="PROKAR_LIPOPROTEIN"/>
    <property type="match status" value="1"/>
</dbReference>
<organism evidence="2 3">
    <name type="scientific">Rubripirellula lacrimiformis</name>
    <dbReference type="NCBI Taxonomy" id="1930273"/>
    <lineage>
        <taxon>Bacteria</taxon>
        <taxon>Pseudomonadati</taxon>
        <taxon>Planctomycetota</taxon>
        <taxon>Planctomycetia</taxon>
        <taxon>Pirellulales</taxon>
        <taxon>Pirellulaceae</taxon>
        <taxon>Rubripirellula</taxon>
    </lineage>
</organism>
<evidence type="ECO:0000313" key="3">
    <source>
        <dbReference type="Proteomes" id="UP000318538"/>
    </source>
</evidence>
<dbReference type="OrthoDB" id="257652at2"/>
<dbReference type="EMBL" id="CP036525">
    <property type="protein sequence ID" value="QDT03204.1"/>
    <property type="molecule type" value="Genomic_DNA"/>
</dbReference>
<dbReference type="KEGG" id="rlc:K227x_15860"/>
<dbReference type="AlphaFoldDB" id="A0A517N7U0"/>
<gene>
    <name evidence="2" type="ORF">K227x_15860</name>
</gene>
<reference evidence="2 3" key="1">
    <citation type="submission" date="2019-02" db="EMBL/GenBank/DDBJ databases">
        <title>Deep-cultivation of Planctomycetes and their phenomic and genomic characterization uncovers novel biology.</title>
        <authorList>
            <person name="Wiegand S."/>
            <person name="Jogler M."/>
            <person name="Boedeker C."/>
            <person name="Pinto D."/>
            <person name="Vollmers J."/>
            <person name="Rivas-Marin E."/>
            <person name="Kohn T."/>
            <person name="Peeters S.H."/>
            <person name="Heuer A."/>
            <person name="Rast P."/>
            <person name="Oberbeckmann S."/>
            <person name="Bunk B."/>
            <person name="Jeske O."/>
            <person name="Meyerdierks A."/>
            <person name="Storesund J.E."/>
            <person name="Kallscheuer N."/>
            <person name="Luecker S."/>
            <person name="Lage O.M."/>
            <person name="Pohl T."/>
            <person name="Merkel B.J."/>
            <person name="Hornburger P."/>
            <person name="Mueller R.-W."/>
            <person name="Bruemmer F."/>
            <person name="Labrenz M."/>
            <person name="Spormann A.M."/>
            <person name="Op den Camp H."/>
            <person name="Overmann J."/>
            <person name="Amann R."/>
            <person name="Jetten M.S.M."/>
            <person name="Mascher T."/>
            <person name="Medema M.H."/>
            <person name="Devos D.P."/>
            <person name="Kaster A.-K."/>
            <person name="Ovreas L."/>
            <person name="Rohde M."/>
            <person name="Galperin M.Y."/>
            <person name="Jogler C."/>
        </authorList>
    </citation>
    <scope>NUCLEOTIDE SEQUENCE [LARGE SCALE GENOMIC DNA]</scope>
    <source>
        <strain evidence="2 3">K22_7</strain>
    </source>
</reference>
<dbReference type="Proteomes" id="UP000318538">
    <property type="component" value="Chromosome"/>
</dbReference>
<proteinExistence type="predicted"/>
<evidence type="ECO:0008006" key="4">
    <source>
        <dbReference type="Google" id="ProtNLM"/>
    </source>
</evidence>